<feature type="region of interest" description="Disordered" evidence="1">
    <location>
        <begin position="1"/>
        <end position="39"/>
    </location>
</feature>
<dbReference type="EMBL" id="KN823180">
    <property type="protein sequence ID" value="KIO20275.1"/>
    <property type="molecule type" value="Genomic_DNA"/>
</dbReference>
<feature type="non-terminal residue" evidence="2">
    <location>
        <position position="125"/>
    </location>
</feature>
<feature type="compositionally biased region" description="Basic and acidic residues" evidence="1">
    <location>
        <begin position="97"/>
        <end position="112"/>
    </location>
</feature>
<accession>A0A0C3PYE7</accession>
<gene>
    <name evidence="2" type="ORF">M407DRAFT_30067</name>
</gene>
<keyword evidence="3" id="KW-1185">Reference proteome</keyword>
<evidence type="ECO:0000256" key="1">
    <source>
        <dbReference type="SAM" id="MobiDB-lite"/>
    </source>
</evidence>
<dbReference type="Proteomes" id="UP000054248">
    <property type="component" value="Unassembled WGS sequence"/>
</dbReference>
<name>A0A0C3PYE7_9AGAM</name>
<proteinExistence type="predicted"/>
<organism evidence="2 3">
    <name type="scientific">Tulasnella calospora MUT 4182</name>
    <dbReference type="NCBI Taxonomy" id="1051891"/>
    <lineage>
        <taxon>Eukaryota</taxon>
        <taxon>Fungi</taxon>
        <taxon>Dikarya</taxon>
        <taxon>Basidiomycota</taxon>
        <taxon>Agaricomycotina</taxon>
        <taxon>Agaricomycetes</taxon>
        <taxon>Cantharellales</taxon>
        <taxon>Tulasnellaceae</taxon>
        <taxon>Tulasnella</taxon>
    </lineage>
</organism>
<sequence length="125" mass="13989">MASAAHDFNGHRRPSSRRKSPFQGAPTAGSSSPYRFPKIEPLPNVADISYDGEDLDLTHEGIIQVEEELERLVATVRTLGSDSGNHNELGLDEYEDGEKKTYSRKAHSTDMKSRRRRTSLMEKGD</sequence>
<dbReference type="HOGENOM" id="CLU_1998107_0_0_1"/>
<protein>
    <submittedName>
        <fullName evidence="2">Uncharacterized protein</fullName>
    </submittedName>
</protein>
<dbReference type="AlphaFoldDB" id="A0A0C3PYE7"/>
<dbReference type="OrthoDB" id="10403824at2759"/>
<feature type="region of interest" description="Disordered" evidence="1">
    <location>
        <begin position="80"/>
        <end position="125"/>
    </location>
</feature>
<evidence type="ECO:0000313" key="2">
    <source>
        <dbReference type="EMBL" id="KIO20275.1"/>
    </source>
</evidence>
<feature type="compositionally biased region" description="Basic residues" evidence="1">
    <location>
        <begin position="11"/>
        <end position="20"/>
    </location>
</feature>
<reference evidence="2 3" key="1">
    <citation type="submission" date="2014-04" db="EMBL/GenBank/DDBJ databases">
        <authorList>
            <consortium name="DOE Joint Genome Institute"/>
            <person name="Kuo A."/>
            <person name="Girlanda M."/>
            <person name="Perotto S."/>
            <person name="Kohler A."/>
            <person name="Nagy L.G."/>
            <person name="Floudas D."/>
            <person name="Copeland A."/>
            <person name="Barry K.W."/>
            <person name="Cichocki N."/>
            <person name="Veneault-Fourrey C."/>
            <person name="LaButti K."/>
            <person name="Lindquist E.A."/>
            <person name="Lipzen A."/>
            <person name="Lundell T."/>
            <person name="Morin E."/>
            <person name="Murat C."/>
            <person name="Sun H."/>
            <person name="Tunlid A."/>
            <person name="Henrissat B."/>
            <person name="Grigoriev I.V."/>
            <person name="Hibbett D.S."/>
            <person name="Martin F."/>
            <person name="Nordberg H.P."/>
            <person name="Cantor M.N."/>
            <person name="Hua S.X."/>
        </authorList>
    </citation>
    <scope>NUCLEOTIDE SEQUENCE [LARGE SCALE GENOMIC DNA]</scope>
    <source>
        <strain evidence="2 3">MUT 4182</strain>
    </source>
</reference>
<evidence type="ECO:0000313" key="3">
    <source>
        <dbReference type="Proteomes" id="UP000054248"/>
    </source>
</evidence>
<reference evidence="3" key="2">
    <citation type="submission" date="2015-01" db="EMBL/GenBank/DDBJ databases">
        <title>Evolutionary Origins and Diversification of the Mycorrhizal Mutualists.</title>
        <authorList>
            <consortium name="DOE Joint Genome Institute"/>
            <consortium name="Mycorrhizal Genomics Consortium"/>
            <person name="Kohler A."/>
            <person name="Kuo A."/>
            <person name="Nagy L.G."/>
            <person name="Floudas D."/>
            <person name="Copeland A."/>
            <person name="Barry K.W."/>
            <person name="Cichocki N."/>
            <person name="Veneault-Fourrey C."/>
            <person name="LaButti K."/>
            <person name="Lindquist E.A."/>
            <person name="Lipzen A."/>
            <person name="Lundell T."/>
            <person name="Morin E."/>
            <person name="Murat C."/>
            <person name="Riley R."/>
            <person name="Ohm R."/>
            <person name="Sun H."/>
            <person name="Tunlid A."/>
            <person name="Henrissat B."/>
            <person name="Grigoriev I.V."/>
            <person name="Hibbett D.S."/>
            <person name="Martin F."/>
        </authorList>
    </citation>
    <scope>NUCLEOTIDE SEQUENCE [LARGE SCALE GENOMIC DNA]</scope>
    <source>
        <strain evidence="3">MUT 4182</strain>
    </source>
</reference>